<dbReference type="Gene3D" id="1.10.12.10">
    <property type="entry name" value="Lyase 2-enoyl-coa Hydratase, Chain A, domain 2"/>
    <property type="match status" value="1"/>
</dbReference>
<evidence type="ECO:0000313" key="4">
    <source>
        <dbReference type="EMBL" id="GAK46287.1"/>
    </source>
</evidence>
<dbReference type="GO" id="GO:0016853">
    <property type="term" value="F:isomerase activity"/>
    <property type="evidence" value="ECO:0007669"/>
    <property type="project" value="UniProtKB-KW"/>
</dbReference>
<sequence>MTMEPALLEKRGHIALITLNRPEARNSFSPEMLVRLAGHWEEVRDDANIRVAIVTGAGDKAFCSGADLGQLIPLINGARKPQNEWDQKILDDPNILAKGLLRTFDVTKPVIAAINGFAVAGGMELAQGTDMRIAADTAKLGVQEVKWAIFPGGGSTVRLPRQIPYARAMELLLTGDLISAQEAYDLGFLNRVVPQKQVLDAAFELAEKIAANGPIAVQAIRKSARECLGRPESEAMGMESRFAAPVFKTEDAREGPKAFMEKRKPNYKGR</sequence>
<dbReference type="PANTHER" id="PTHR11941">
    <property type="entry name" value="ENOYL-COA HYDRATASE-RELATED"/>
    <property type="match status" value="1"/>
</dbReference>
<dbReference type="InterPro" id="IPR014748">
    <property type="entry name" value="Enoyl-CoA_hydra_C"/>
</dbReference>
<keyword evidence="3" id="KW-0456">Lyase</keyword>
<evidence type="ECO:0000256" key="1">
    <source>
        <dbReference type="ARBA" id="ARBA00005254"/>
    </source>
</evidence>
<dbReference type="RefSeq" id="WP_045448711.1">
    <property type="nucleotide sequence ID" value="NZ_BBIO01000017.1"/>
</dbReference>
<dbReference type="PANTHER" id="PTHR11941:SF169">
    <property type="entry name" value="(7AS)-7A-METHYL-1,5-DIOXO-2,3,5,6,7,7A-HEXAHYDRO-1H-INDENE-CARBOXYL-COA HYDROLASE"/>
    <property type="match status" value="1"/>
</dbReference>
<dbReference type="SUPFAM" id="SSF52096">
    <property type="entry name" value="ClpP/crotonase"/>
    <property type="match status" value="1"/>
</dbReference>
<keyword evidence="4" id="KW-0413">Isomerase</keyword>
<dbReference type="eggNOG" id="COG1024">
    <property type="taxonomic scope" value="Bacteria"/>
</dbReference>
<dbReference type="GO" id="GO:0016829">
    <property type="term" value="F:lyase activity"/>
    <property type="evidence" value="ECO:0007669"/>
    <property type="project" value="UniProtKB-KW"/>
</dbReference>
<comment type="caution">
    <text evidence="4">The sequence shown here is derived from an EMBL/GenBank/DDBJ whole genome shotgun (WGS) entry which is preliminary data.</text>
</comment>
<dbReference type="Pfam" id="PF00378">
    <property type="entry name" value="ECH_1"/>
    <property type="match status" value="1"/>
</dbReference>
<name>A0A081BE19_9HYPH</name>
<dbReference type="STRING" id="1333998.M2A_2786"/>
<evidence type="ECO:0000313" key="5">
    <source>
        <dbReference type="Proteomes" id="UP000028702"/>
    </source>
</evidence>
<dbReference type="EMBL" id="BBIO01000017">
    <property type="protein sequence ID" value="GAK46287.1"/>
    <property type="molecule type" value="Genomic_DNA"/>
</dbReference>
<proteinExistence type="inferred from homology"/>
<dbReference type="Proteomes" id="UP000028702">
    <property type="component" value="Unassembled WGS sequence"/>
</dbReference>
<evidence type="ECO:0000256" key="3">
    <source>
        <dbReference type="ARBA" id="ARBA00023239"/>
    </source>
</evidence>
<dbReference type="InterPro" id="IPR029045">
    <property type="entry name" value="ClpP/crotonase-like_dom_sf"/>
</dbReference>
<accession>A0A081BE19</accession>
<keyword evidence="2" id="KW-0443">Lipid metabolism</keyword>
<dbReference type="AlphaFoldDB" id="A0A081BE19"/>
<comment type="similarity">
    <text evidence="1">Belongs to the enoyl-CoA hydratase/isomerase family.</text>
</comment>
<gene>
    <name evidence="4" type="ORF">M2A_2786</name>
</gene>
<dbReference type="Gene3D" id="3.90.226.10">
    <property type="entry name" value="2-enoyl-CoA Hydratase, Chain A, domain 1"/>
    <property type="match status" value="1"/>
</dbReference>
<reference evidence="4 5" key="1">
    <citation type="submission" date="2014-07" db="EMBL/GenBank/DDBJ databases">
        <title>Tepidicaulis marinum gen. nov., sp. nov., a novel marine bacterium denitrifying nitrate to nitrous oxide strictly under microaerobic conditions.</title>
        <authorList>
            <person name="Takeuchi M."/>
            <person name="Yamagishi T."/>
            <person name="Kamagata Y."/>
            <person name="Oshima K."/>
            <person name="Hattori M."/>
            <person name="Katayama T."/>
            <person name="Hanada S."/>
            <person name="Tamaki H."/>
            <person name="Marumo K."/>
            <person name="Maeda H."/>
            <person name="Nedachi M."/>
            <person name="Iwasaki W."/>
            <person name="Suwa Y."/>
            <person name="Sakata S."/>
        </authorList>
    </citation>
    <scope>NUCLEOTIDE SEQUENCE [LARGE SCALE GENOMIC DNA]</scope>
    <source>
        <strain evidence="4 5">MA2</strain>
    </source>
</reference>
<dbReference type="CDD" id="cd06558">
    <property type="entry name" value="crotonase-like"/>
    <property type="match status" value="1"/>
</dbReference>
<evidence type="ECO:0000256" key="2">
    <source>
        <dbReference type="ARBA" id="ARBA00023098"/>
    </source>
</evidence>
<dbReference type="GO" id="GO:0006635">
    <property type="term" value="P:fatty acid beta-oxidation"/>
    <property type="evidence" value="ECO:0007669"/>
    <property type="project" value="TreeGrafter"/>
</dbReference>
<organism evidence="4 5">
    <name type="scientific">Tepidicaulis marinus</name>
    <dbReference type="NCBI Taxonomy" id="1333998"/>
    <lineage>
        <taxon>Bacteria</taxon>
        <taxon>Pseudomonadati</taxon>
        <taxon>Pseudomonadota</taxon>
        <taxon>Alphaproteobacteria</taxon>
        <taxon>Hyphomicrobiales</taxon>
        <taxon>Parvibaculaceae</taxon>
        <taxon>Tepidicaulis</taxon>
    </lineage>
</organism>
<dbReference type="FunFam" id="3.90.226.10:FF:000009">
    <property type="entry name" value="Carnitinyl-CoA dehydratase"/>
    <property type="match status" value="1"/>
</dbReference>
<dbReference type="InterPro" id="IPR001753">
    <property type="entry name" value="Enoyl-CoA_hydra/iso"/>
</dbReference>
<keyword evidence="5" id="KW-1185">Reference proteome</keyword>
<protein>
    <submittedName>
        <fullName evidence="4">Enoyl-CoA hydratase/isomerase</fullName>
    </submittedName>
</protein>